<evidence type="ECO:0000313" key="1">
    <source>
        <dbReference type="EMBL" id="MEI5687744.1"/>
    </source>
</evidence>
<dbReference type="RefSeq" id="WP_336545382.1">
    <property type="nucleotide sequence ID" value="NZ_JBBBDM010000004.1"/>
</dbReference>
<gene>
    <name evidence="1" type="ORF">V8201_11705</name>
</gene>
<name>A0ABU8H466_9SPHN</name>
<reference evidence="1 2" key="1">
    <citation type="journal article" date="2013" name="Int. J. Syst. Evol. Microbiol.">
        <title>Sphingomonas kyungheensis sp. nov., a bacterium with ginsenoside-converting activity isolated from soil of a ginseng field.</title>
        <authorList>
            <person name="Son H.M."/>
            <person name="Yang J.E."/>
            <person name="Park Y."/>
            <person name="Han C.K."/>
            <person name="Kim S.G."/>
            <person name="Kook M."/>
            <person name="Yi T.H."/>
        </authorList>
    </citation>
    <scope>NUCLEOTIDE SEQUENCE [LARGE SCALE GENOMIC DNA]</scope>
    <source>
        <strain evidence="1 2">LMG 26582</strain>
    </source>
</reference>
<evidence type="ECO:0000313" key="2">
    <source>
        <dbReference type="Proteomes" id="UP001367771"/>
    </source>
</evidence>
<organism evidence="1 2">
    <name type="scientific">Sphingomonas kyungheensis</name>
    <dbReference type="NCBI Taxonomy" id="1069987"/>
    <lineage>
        <taxon>Bacteria</taxon>
        <taxon>Pseudomonadati</taxon>
        <taxon>Pseudomonadota</taxon>
        <taxon>Alphaproteobacteria</taxon>
        <taxon>Sphingomonadales</taxon>
        <taxon>Sphingomonadaceae</taxon>
        <taxon>Sphingomonas</taxon>
    </lineage>
</organism>
<protein>
    <submittedName>
        <fullName evidence="1">Uncharacterized protein</fullName>
    </submittedName>
</protein>
<dbReference type="Proteomes" id="UP001367771">
    <property type="component" value="Unassembled WGS sequence"/>
</dbReference>
<sequence length="189" mass="20821">MSECKNPKDEAIIHTSPDIGSLVQLCAANRARPRRVTWIEVPFADGVYRFHLQRAQIQELERKCSYQAKNGEMIPLGIGAIFSRVAKGRSFLPTGEVDWSAITQAELLASEICQMDCVETIRLALIGGNRGIVDGEELRVGPDRARQLVDTYVVGQPVEDAWHYAFASLGALMYGVAAPDEQATEDMAL</sequence>
<proteinExistence type="predicted"/>
<comment type="caution">
    <text evidence="1">The sequence shown here is derived from an EMBL/GenBank/DDBJ whole genome shotgun (WGS) entry which is preliminary data.</text>
</comment>
<keyword evidence="2" id="KW-1185">Reference proteome</keyword>
<accession>A0ABU8H466</accession>
<dbReference type="EMBL" id="JBBBDM010000004">
    <property type="protein sequence ID" value="MEI5687744.1"/>
    <property type="molecule type" value="Genomic_DNA"/>
</dbReference>